<organism evidence="2 3">
    <name type="scientific">Hevea brasiliensis</name>
    <name type="common">Para rubber tree</name>
    <name type="synonym">Siphonia brasiliensis</name>
    <dbReference type="NCBI Taxonomy" id="3981"/>
    <lineage>
        <taxon>Eukaryota</taxon>
        <taxon>Viridiplantae</taxon>
        <taxon>Streptophyta</taxon>
        <taxon>Embryophyta</taxon>
        <taxon>Tracheophyta</taxon>
        <taxon>Spermatophyta</taxon>
        <taxon>Magnoliopsida</taxon>
        <taxon>eudicotyledons</taxon>
        <taxon>Gunneridae</taxon>
        <taxon>Pentapetalae</taxon>
        <taxon>rosids</taxon>
        <taxon>fabids</taxon>
        <taxon>Malpighiales</taxon>
        <taxon>Euphorbiaceae</taxon>
        <taxon>Crotonoideae</taxon>
        <taxon>Micrandreae</taxon>
        <taxon>Hevea</taxon>
    </lineage>
</organism>
<reference evidence="2 3" key="1">
    <citation type="journal article" date="2020" name="Mol. Plant">
        <title>The Chromosome-Based Rubber Tree Genome Provides New Insights into Spurge Genome Evolution and Rubber Biosynthesis.</title>
        <authorList>
            <person name="Liu J."/>
            <person name="Shi C."/>
            <person name="Shi C.C."/>
            <person name="Li W."/>
            <person name="Zhang Q.J."/>
            <person name="Zhang Y."/>
            <person name="Li K."/>
            <person name="Lu H.F."/>
            <person name="Shi C."/>
            <person name="Zhu S.T."/>
            <person name="Xiao Z.Y."/>
            <person name="Nan H."/>
            <person name="Yue Y."/>
            <person name="Zhu X.G."/>
            <person name="Wu Y."/>
            <person name="Hong X.N."/>
            <person name="Fan G.Y."/>
            <person name="Tong Y."/>
            <person name="Zhang D."/>
            <person name="Mao C.L."/>
            <person name="Liu Y.L."/>
            <person name="Hao S.J."/>
            <person name="Liu W.Q."/>
            <person name="Lv M.Q."/>
            <person name="Zhang H.B."/>
            <person name="Liu Y."/>
            <person name="Hu-Tang G.R."/>
            <person name="Wang J.P."/>
            <person name="Wang J.H."/>
            <person name="Sun Y.H."/>
            <person name="Ni S.B."/>
            <person name="Chen W.B."/>
            <person name="Zhang X.C."/>
            <person name="Jiao Y.N."/>
            <person name="Eichler E.E."/>
            <person name="Li G.H."/>
            <person name="Liu X."/>
            <person name="Gao L.Z."/>
        </authorList>
    </citation>
    <scope>NUCLEOTIDE SEQUENCE [LARGE SCALE GENOMIC DNA]</scope>
    <source>
        <strain evidence="3">cv. GT1</strain>
        <tissue evidence="2">Leaf</tissue>
    </source>
</reference>
<keyword evidence="3" id="KW-1185">Reference proteome</keyword>
<evidence type="ECO:0000256" key="1">
    <source>
        <dbReference type="SAM" id="MobiDB-lite"/>
    </source>
</evidence>
<dbReference type="Proteomes" id="UP000467840">
    <property type="component" value="Chromosome 11"/>
</dbReference>
<dbReference type="AlphaFoldDB" id="A0A6A6NB69"/>
<comment type="caution">
    <text evidence="2">The sequence shown here is derived from an EMBL/GenBank/DDBJ whole genome shotgun (WGS) entry which is preliminary data.</text>
</comment>
<name>A0A6A6NB69_HEVBR</name>
<gene>
    <name evidence="2" type="ORF">GH714_018212</name>
</gene>
<sequence>MDELKSLITGLNCQDVEIVERRHWDEQVPIVNNTVSANSWNSSAKLEFCHFSGEGLEGWLLRAEYFFEVGRIEYEKRVKVVALHLEGALEASFGNYVEEDKQIEDKDDEEDIDAKENQKKFETVLEEDQQGIM</sequence>
<accession>A0A6A6NB69</accession>
<protein>
    <submittedName>
        <fullName evidence="2">Uncharacterized protein</fullName>
    </submittedName>
</protein>
<feature type="region of interest" description="Disordered" evidence="1">
    <location>
        <begin position="100"/>
        <end position="120"/>
    </location>
</feature>
<evidence type="ECO:0000313" key="2">
    <source>
        <dbReference type="EMBL" id="KAF2322534.1"/>
    </source>
</evidence>
<evidence type="ECO:0000313" key="3">
    <source>
        <dbReference type="Proteomes" id="UP000467840"/>
    </source>
</evidence>
<proteinExistence type="predicted"/>
<dbReference type="EMBL" id="JAAGAX010000002">
    <property type="protein sequence ID" value="KAF2322534.1"/>
    <property type="molecule type" value="Genomic_DNA"/>
</dbReference>